<feature type="non-terminal residue" evidence="1">
    <location>
        <position position="152"/>
    </location>
</feature>
<feature type="non-terminal residue" evidence="1">
    <location>
        <position position="1"/>
    </location>
</feature>
<dbReference type="EMBL" id="GEGO01006832">
    <property type="protein sequence ID" value="JAR88572.1"/>
    <property type="molecule type" value="Transcribed_RNA"/>
</dbReference>
<dbReference type="SUPFAM" id="SSF53098">
    <property type="entry name" value="Ribonuclease H-like"/>
    <property type="match status" value="1"/>
</dbReference>
<proteinExistence type="predicted"/>
<evidence type="ECO:0000313" key="1">
    <source>
        <dbReference type="EMBL" id="JAR88572.1"/>
    </source>
</evidence>
<reference evidence="1" key="1">
    <citation type="journal article" date="2018" name="PLoS Negl. Trop. Dis.">
        <title>Sialome diversity of ticks revealed by RNAseq of single tick salivary glands.</title>
        <authorList>
            <person name="Perner J."/>
            <person name="Kropackova S."/>
            <person name="Kopacek P."/>
            <person name="Ribeiro J.M."/>
        </authorList>
    </citation>
    <scope>NUCLEOTIDE SEQUENCE</scope>
    <source>
        <strain evidence="1">Siblings of single egg batch collected in Ceske Budejovice</strain>
        <tissue evidence="1">Salivary glands</tissue>
    </source>
</reference>
<sequence length="152" mass="16888">RFDNGMNQKGVPVSAALLPRLKVLWISGEVKRNATVKSELTVSLRLVESPASPLKANAAEEEDFLANTFGNGRTSVSGDDELSRYLLEPHYFALTELNNTFPLKHKLFLKVNMAVPSSASVERLFSVGADVFTKKRGRMSDANFEIQLLLKY</sequence>
<dbReference type="InterPro" id="IPR012337">
    <property type="entry name" value="RNaseH-like_sf"/>
</dbReference>
<accession>A0A147BDN0</accession>
<name>A0A147BDN0_IXORI</name>
<protein>
    <submittedName>
        <fullName evidence="1">Putative ac9 transposase</fullName>
    </submittedName>
</protein>
<organism evidence="1">
    <name type="scientific">Ixodes ricinus</name>
    <name type="common">Common tick</name>
    <name type="synonym">Acarus ricinus</name>
    <dbReference type="NCBI Taxonomy" id="34613"/>
    <lineage>
        <taxon>Eukaryota</taxon>
        <taxon>Metazoa</taxon>
        <taxon>Ecdysozoa</taxon>
        <taxon>Arthropoda</taxon>
        <taxon>Chelicerata</taxon>
        <taxon>Arachnida</taxon>
        <taxon>Acari</taxon>
        <taxon>Parasitiformes</taxon>
        <taxon>Ixodida</taxon>
        <taxon>Ixodoidea</taxon>
        <taxon>Ixodidae</taxon>
        <taxon>Ixodinae</taxon>
        <taxon>Ixodes</taxon>
    </lineage>
</organism>
<dbReference type="AlphaFoldDB" id="A0A147BDN0"/>